<dbReference type="Pfam" id="PF00240">
    <property type="entry name" value="ubiquitin"/>
    <property type="match status" value="4"/>
</dbReference>
<dbReference type="InterPro" id="IPR029071">
    <property type="entry name" value="Ubiquitin-like_domsf"/>
</dbReference>
<feature type="domain" description="Ubiquitin-like" evidence="2">
    <location>
        <begin position="19"/>
        <end position="92"/>
    </location>
</feature>
<evidence type="ECO:0000313" key="4">
    <source>
        <dbReference type="Proteomes" id="UP001054252"/>
    </source>
</evidence>
<accession>A0AAV5HHA4</accession>
<feature type="domain" description="Ubiquitin-like" evidence="2">
    <location>
        <begin position="240"/>
        <end position="310"/>
    </location>
</feature>
<protein>
    <recommendedName>
        <fullName evidence="2">Ubiquitin-like domain-containing protein</fullName>
    </recommendedName>
</protein>
<feature type="domain" description="Ubiquitin-like" evidence="2">
    <location>
        <begin position="170"/>
        <end position="236"/>
    </location>
</feature>
<proteinExistence type="predicted"/>
<keyword evidence="1" id="KW-1017">Isopeptide bond</keyword>
<dbReference type="SMART" id="SM00213">
    <property type="entry name" value="UBQ"/>
    <property type="match status" value="5"/>
</dbReference>
<sequence length="394" mass="44109">MASSSAPNDVSVHQLDKEKNIYLKITKTVACKVKLSETVKNLKELLREKGVASEEIQHLFFAGNRLEDSGRLVDHGVQMNSTLNLIVQDFVGIKLIVEIPSGQRTIVVEARANDTVQNVKSLIEVKEGLHSDQFMLVFNGEILDKDRTLTSLGVYNEATLHLVFCQKDMVSILVNADNLTVKLQVKVMFTIGDVKAIAARMLGVSAGDLMYAGKKLEDLDTLASYNIKDESVLEMVHSKFQVFVKTWGGKTLILDVYGSSTVIDVKEMIFQKLKFPVYLQSITYAGKRLENEKDLKSYNIHRHCTLQMVLAPSSRFLHVTVSALFLSVTDLTTIRTLKRLLNLKGYPVKEVILNKVALCDECTLGYYGIKKNSKVVLCLEYISGNLEQRKTQGI</sequence>
<dbReference type="InterPro" id="IPR050158">
    <property type="entry name" value="Ubiquitin_ubiquitin-like"/>
</dbReference>
<evidence type="ECO:0000256" key="1">
    <source>
        <dbReference type="ARBA" id="ARBA00022499"/>
    </source>
</evidence>
<evidence type="ECO:0000313" key="3">
    <source>
        <dbReference type="EMBL" id="GKU85726.1"/>
    </source>
</evidence>
<name>A0AAV5HHA4_9ROSI</name>
<organism evidence="3 4">
    <name type="scientific">Rubroshorea leprosula</name>
    <dbReference type="NCBI Taxonomy" id="152421"/>
    <lineage>
        <taxon>Eukaryota</taxon>
        <taxon>Viridiplantae</taxon>
        <taxon>Streptophyta</taxon>
        <taxon>Embryophyta</taxon>
        <taxon>Tracheophyta</taxon>
        <taxon>Spermatophyta</taxon>
        <taxon>Magnoliopsida</taxon>
        <taxon>eudicotyledons</taxon>
        <taxon>Gunneridae</taxon>
        <taxon>Pentapetalae</taxon>
        <taxon>rosids</taxon>
        <taxon>malvids</taxon>
        <taxon>Malvales</taxon>
        <taxon>Dipterocarpaceae</taxon>
        <taxon>Rubroshorea</taxon>
    </lineage>
</organism>
<dbReference type="InterPro" id="IPR019956">
    <property type="entry name" value="Ubiquitin_dom"/>
</dbReference>
<evidence type="ECO:0000259" key="2">
    <source>
        <dbReference type="PROSITE" id="PS50053"/>
    </source>
</evidence>
<dbReference type="AlphaFoldDB" id="A0AAV5HHA4"/>
<dbReference type="Gene3D" id="3.10.20.90">
    <property type="entry name" value="Phosphatidylinositol 3-kinase Catalytic Subunit, Chain A, domain 1"/>
    <property type="match status" value="4"/>
</dbReference>
<comment type="caution">
    <text evidence="3">The sequence shown here is derived from an EMBL/GenBank/DDBJ whole genome shotgun (WGS) entry which is preliminary data.</text>
</comment>
<dbReference type="CDD" id="cd17039">
    <property type="entry name" value="Ubl_ubiquitin_like"/>
    <property type="match status" value="2"/>
</dbReference>
<gene>
    <name evidence="3" type="ORF">SLEP1_g351</name>
</gene>
<dbReference type="Proteomes" id="UP001054252">
    <property type="component" value="Unassembled WGS sequence"/>
</dbReference>
<keyword evidence="4" id="KW-1185">Reference proteome</keyword>
<feature type="domain" description="Ubiquitin-like" evidence="2">
    <location>
        <begin position="93"/>
        <end position="163"/>
    </location>
</feature>
<dbReference type="InterPro" id="IPR000626">
    <property type="entry name" value="Ubiquitin-like_dom"/>
</dbReference>
<dbReference type="PANTHER" id="PTHR10666">
    <property type="entry name" value="UBIQUITIN"/>
    <property type="match status" value="1"/>
</dbReference>
<dbReference type="PRINTS" id="PR00348">
    <property type="entry name" value="UBIQUITIN"/>
</dbReference>
<reference evidence="3 4" key="1">
    <citation type="journal article" date="2021" name="Commun. Biol.">
        <title>The genome of Shorea leprosula (Dipterocarpaceae) highlights the ecological relevance of drought in aseasonal tropical rainforests.</title>
        <authorList>
            <person name="Ng K.K.S."/>
            <person name="Kobayashi M.J."/>
            <person name="Fawcett J.A."/>
            <person name="Hatakeyama M."/>
            <person name="Paape T."/>
            <person name="Ng C.H."/>
            <person name="Ang C.C."/>
            <person name="Tnah L.H."/>
            <person name="Lee C.T."/>
            <person name="Nishiyama T."/>
            <person name="Sese J."/>
            <person name="O'Brien M.J."/>
            <person name="Copetti D."/>
            <person name="Mohd Noor M.I."/>
            <person name="Ong R.C."/>
            <person name="Putra M."/>
            <person name="Sireger I.Z."/>
            <person name="Indrioko S."/>
            <person name="Kosugi Y."/>
            <person name="Izuno A."/>
            <person name="Isagi Y."/>
            <person name="Lee S.L."/>
            <person name="Shimizu K.K."/>
        </authorList>
    </citation>
    <scope>NUCLEOTIDE SEQUENCE [LARGE SCALE GENOMIC DNA]</scope>
    <source>
        <strain evidence="3">214</strain>
    </source>
</reference>
<dbReference type="PROSITE" id="PS50053">
    <property type="entry name" value="UBIQUITIN_2"/>
    <property type="match status" value="4"/>
</dbReference>
<dbReference type="EMBL" id="BPVZ01000001">
    <property type="protein sequence ID" value="GKU85726.1"/>
    <property type="molecule type" value="Genomic_DNA"/>
</dbReference>
<dbReference type="GO" id="GO:0003729">
    <property type="term" value="F:mRNA binding"/>
    <property type="evidence" value="ECO:0007669"/>
    <property type="project" value="UniProtKB-ARBA"/>
</dbReference>
<dbReference type="SUPFAM" id="SSF54236">
    <property type="entry name" value="Ubiquitin-like"/>
    <property type="match status" value="5"/>
</dbReference>